<name>A0A4U3G5C2_PSEFL</name>
<dbReference type="Proteomes" id="UP000610293">
    <property type="component" value="Unassembled WGS sequence"/>
</dbReference>
<dbReference type="AlphaFoldDB" id="A0A4U3G5C2"/>
<dbReference type="InterPro" id="IPR025737">
    <property type="entry name" value="FApF"/>
</dbReference>
<keyword evidence="1" id="KW-0732">Signal</keyword>
<reference evidence="2" key="2">
    <citation type="journal article" date="2020" name="FEMS Microbiol. Ecol.">
        <title>Temporal dynamics of bacterial communities during seed development and maturation.</title>
        <authorList>
            <person name="Chesneau G."/>
            <person name="Torres-Cortes G."/>
            <person name="Briand M."/>
            <person name="Darrasse A."/>
            <person name="Preveaux A."/>
            <person name="Marais C."/>
            <person name="Jacques M.A."/>
            <person name="Shade A."/>
            <person name="Barret M."/>
        </authorList>
    </citation>
    <scope>NUCLEOTIDE SEQUENCE</scope>
    <source>
        <strain evidence="2">CFBP13533</strain>
    </source>
</reference>
<evidence type="ECO:0000313" key="4">
    <source>
        <dbReference type="Proteomes" id="UP000297322"/>
    </source>
</evidence>
<dbReference type="EMBL" id="JACYNJ010000002">
    <property type="protein sequence ID" value="MBD8269119.1"/>
    <property type="molecule type" value="Genomic_DNA"/>
</dbReference>
<feature type="signal peptide" evidence="1">
    <location>
        <begin position="1"/>
        <end position="33"/>
    </location>
</feature>
<reference evidence="3 4" key="1">
    <citation type="submission" date="2019-03" db="EMBL/GenBank/DDBJ databases">
        <title>Biocontrol and xenobiotic degradation properties of endophytic Pseudomonas fluorescens strain BRZ63.</title>
        <authorList>
            <person name="Chlebek D.A."/>
            <person name="Pinski A."/>
            <person name="Zur J.P."/>
            <person name="Michalska J."/>
            <person name="Hupert-Kocurek K.T."/>
        </authorList>
    </citation>
    <scope>NUCLEOTIDE SEQUENCE [LARGE SCALE GENOMIC DNA]</scope>
    <source>
        <strain evidence="3 4">BRZ63</strain>
    </source>
</reference>
<dbReference type="Pfam" id="PF13557">
    <property type="entry name" value="Phenol_MetA_deg"/>
    <property type="match status" value="1"/>
</dbReference>
<accession>A0A4U3G5C2</accession>
<sequence>MKNLISLPAKRLRFTVSTLSFVTVSLIAPATQALETGPGDFEVIPGGINVAMIYYQHAERDSLYTQGNKVPGNYKLTTDIGIFRYIRPVQLSPSVTLDLNVIQPFGHIDSKGSLSTLGNASGMGDLTLGPVVKFLLDPVTRDVFSIAPFIVIPTGKYDRDDSLNLGDNRWSGILQLAYVKHFGTRWALDTVGDVTLYGPNDEAAVTGGKLKQDPRYEVQTHLRYILSPSTTFSAGLGHYEGGETELNNVSRDDKLKTTYGRMSVTHFVDKTSQLQLMLGKDLNVENGFKENMRINLRIAKIF</sequence>
<evidence type="ECO:0000313" key="3">
    <source>
        <dbReference type="EMBL" id="TFW44046.1"/>
    </source>
</evidence>
<feature type="chain" id="PRO_5044091253" evidence="1">
    <location>
        <begin position="34"/>
        <end position="302"/>
    </location>
</feature>
<dbReference type="Proteomes" id="UP000297322">
    <property type="component" value="Unassembled WGS sequence"/>
</dbReference>
<dbReference type="EMBL" id="SPVI01000003">
    <property type="protein sequence ID" value="TFW44046.1"/>
    <property type="molecule type" value="Genomic_DNA"/>
</dbReference>
<proteinExistence type="predicted"/>
<organism evidence="3 4">
    <name type="scientific">Pseudomonas fluorescens</name>
    <dbReference type="NCBI Taxonomy" id="294"/>
    <lineage>
        <taxon>Bacteria</taxon>
        <taxon>Pseudomonadati</taxon>
        <taxon>Pseudomonadota</taxon>
        <taxon>Gammaproteobacteria</taxon>
        <taxon>Pseudomonadales</taxon>
        <taxon>Pseudomonadaceae</taxon>
        <taxon>Pseudomonas</taxon>
    </lineage>
</organism>
<protein>
    <submittedName>
        <fullName evidence="3">Transporter</fullName>
    </submittedName>
</protein>
<gene>
    <name evidence="3" type="ORF">E4T65_05880</name>
    <name evidence="2" type="ORF">IFU03_05045</name>
</gene>
<evidence type="ECO:0000256" key="1">
    <source>
        <dbReference type="SAM" id="SignalP"/>
    </source>
</evidence>
<comment type="caution">
    <text evidence="3">The sequence shown here is derived from an EMBL/GenBank/DDBJ whole genome shotgun (WGS) entry which is preliminary data.</text>
</comment>
<evidence type="ECO:0000313" key="2">
    <source>
        <dbReference type="EMBL" id="MBD8269119.1"/>
    </source>
</evidence>
<dbReference type="RefSeq" id="WP_050493050.1">
    <property type="nucleotide sequence ID" value="NZ_JACYNB010000002.1"/>
</dbReference>